<dbReference type="Pfam" id="PF02107">
    <property type="entry name" value="FlgH"/>
    <property type="match status" value="1"/>
</dbReference>
<comment type="subcellular location">
    <subcellularLocation>
        <location evidence="1">Bacterial flagellum</location>
    </subcellularLocation>
    <subcellularLocation>
        <location evidence="2">Cell outer membrane</location>
    </subcellularLocation>
</comment>
<dbReference type="GO" id="GO:0071973">
    <property type="term" value="P:bacterial-type flagellum-dependent cell motility"/>
    <property type="evidence" value="ECO:0007669"/>
    <property type="project" value="InterPro"/>
</dbReference>
<dbReference type="PANTHER" id="PTHR34933:SF1">
    <property type="entry name" value="FLAGELLAR L-RING PROTEIN"/>
    <property type="match status" value="1"/>
</dbReference>
<evidence type="ECO:0000256" key="2">
    <source>
        <dbReference type="ARBA" id="ARBA00004442"/>
    </source>
</evidence>
<keyword evidence="3" id="KW-0732">Signal</keyword>
<evidence type="ECO:0000256" key="3">
    <source>
        <dbReference type="ARBA" id="ARBA00022729"/>
    </source>
</evidence>
<dbReference type="EMBL" id="UOGB01000240">
    <property type="protein sequence ID" value="VAX22480.1"/>
    <property type="molecule type" value="Genomic_DNA"/>
</dbReference>
<keyword evidence="6" id="KW-0998">Cell outer membrane</keyword>
<keyword evidence="8" id="KW-0966">Cell projection</keyword>
<keyword evidence="8" id="KW-0282">Flagellum</keyword>
<accession>A0A3B1CIJ2</accession>
<evidence type="ECO:0000256" key="5">
    <source>
        <dbReference type="ARBA" id="ARBA00023143"/>
    </source>
</evidence>
<dbReference type="PRINTS" id="PR01008">
    <property type="entry name" value="FLGLRINGFLGH"/>
</dbReference>
<dbReference type="PANTHER" id="PTHR34933">
    <property type="entry name" value="FLAGELLAR L-RING PROTEIN"/>
    <property type="match status" value="1"/>
</dbReference>
<evidence type="ECO:0000313" key="8">
    <source>
        <dbReference type="EMBL" id="VAX22480.1"/>
    </source>
</evidence>
<feature type="non-terminal residue" evidence="8">
    <location>
        <position position="1"/>
    </location>
</feature>
<dbReference type="AlphaFoldDB" id="A0A3B1CIJ2"/>
<evidence type="ECO:0000256" key="6">
    <source>
        <dbReference type="ARBA" id="ARBA00023237"/>
    </source>
</evidence>
<feature type="region of interest" description="Disordered" evidence="7">
    <location>
        <begin position="1"/>
        <end position="23"/>
    </location>
</feature>
<reference evidence="8" key="1">
    <citation type="submission" date="2018-06" db="EMBL/GenBank/DDBJ databases">
        <authorList>
            <person name="Zhirakovskaya E."/>
        </authorList>
    </citation>
    <scope>NUCLEOTIDE SEQUENCE</scope>
</reference>
<evidence type="ECO:0000256" key="4">
    <source>
        <dbReference type="ARBA" id="ARBA00023136"/>
    </source>
</evidence>
<dbReference type="GO" id="GO:0009427">
    <property type="term" value="C:bacterial-type flagellum basal body, distal rod, L ring"/>
    <property type="evidence" value="ECO:0007669"/>
    <property type="project" value="InterPro"/>
</dbReference>
<keyword evidence="8" id="KW-0969">Cilium</keyword>
<gene>
    <name evidence="8" type="ORF">MNBD_NITROSPINAE03-11</name>
</gene>
<sequence length="137" mass="14945">AINKASTQAEHSTDNSLSIDTGGASATEMKLGGGIKFNGKGSTGRSDQFSATVSCIVREVLPNGNMRIEGQRRMQINNEEQYIVVRGLIRQDDITYNNMILSSQIAEADIMYTGQGGIDSGRQPNWLSRAFGNIWPF</sequence>
<keyword evidence="4" id="KW-0472">Membrane</keyword>
<evidence type="ECO:0000256" key="7">
    <source>
        <dbReference type="SAM" id="MobiDB-lite"/>
    </source>
</evidence>
<evidence type="ECO:0000256" key="1">
    <source>
        <dbReference type="ARBA" id="ARBA00004365"/>
    </source>
</evidence>
<name>A0A3B1CIJ2_9ZZZZ</name>
<protein>
    <submittedName>
        <fullName evidence="8">Flagellar L-ring protein FlgH</fullName>
    </submittedName>
</protein>
<keyword evidence="5" id="KW-0975">Bacterial flagellum</keyword>
<feature type="compositionally biased region" description="Polar residues" evidence="7">
    <location>
        <begin position="1"/>
        <end position="19"/>
    </location>
</feature>
<dbReference type="InterPro" id="IPR000527">
    <property type="entry name" value="Flag_Lring"/>
</dbReference>
<organism evidence="8">
    <name type="scientific">hydrothermal vent metagenome</name>
    <dbReference type="NCBI Taxonomy" id="652676"/>
    <lineage>
        <taxon>unclassified sequences</taxon>
        <taxon>metagenomes</taxon>
        <taxon>ecological metagenomes</taxon>
    </lineage>
</organism>
<proteinExistence type="predicted"/>
<dbReference type="GO" id="GO:0003774">
    <property type="term" value="F:cytoskeletal motor activity"/>
    <property type="evidence" value="ECO:0007669"/>
    <property type="project" value="InterPro"/>
</dbReference>
<dbReference type="GO" id="GO:0009279">
    <property type="term" value="C:cell outer membrane"/>
    <property type="evidence" value="ECO:0007669"/>
    <property type="project" value="UniProtKB-SubCell"/>
</dbReference>